<evidence type="ECO:0000313" key="7">
    <source>
        <dbReference type="Proteomes" id="UP000078348"/>
    </source>
</evidence>
<dbReference type="STRING" id="478820.A0A196SM83"/>
<dbReference type="SUPFAM" id="SSF82185">
    <property type="entry name" value="Histone H3 K4-specific methyltransferase SET7/9 N-terminal domain"/>
    <property type="match status" value="1"/>
</dbReference>
<evidence type="ECO:0000256" key="3">
    <source>
        <dbReference type="ARBA" id="ARBA00022840"/>
    </source>
</evidence>
<accession>A0A196SM83</accession>
<protein>
    <submittedName>
        <fullName evidence="6">Uncharacterized protein</fullName>
    </submittedName>
</protein>
<dbReference type="InterPro" id="IPR013126">
    <property type="entry name" value="Hsp_70_fam"/>
</dbReference>
<evidence type="ECO:0000256" key="5">
    <source>
        <dbReference type="SAM" id="MobiDB-lite"/>
    </source>
</evidence>
<dbReference type="GO" id="GO:0005524">
    <property type="term" value="F:ATP binding"/>
    <property type="evidence" value="ECO:0007669"/>
    <property type="project" value="UniProtKB-KW"/>
</dbReference>
<comment type="caution">
    <text evidence="6">The sequence shown here is derived from an EMBL/GenBank/DDBJ whole genome shotgun (WGS) entry which is preliminary data.</text>
</comment>
<dbReference type="Proteomes" id="UP000078348">
    <property type="component" value="Unassembled WGS sequence"/>
</dbReference>
<evidence type="ECO:0000256" key="4">
    <source>
        <dbReference type="SAM" id="Coils"/>
    </source>
</evidence>
<dbReference type="InterPro" id="IPR003409">
    <property type="entry name" value="MORN"/>
</dbReference>
<sequence>MSTVCPVGIDFGNVCTVMSAFQMNEKEPLKSTTLIVKDRNGSNCPSSEVFFDNGKRLTGEAAHIISDRNPSCCVRFIKSSIKRPYSQVNDDIRTAIESMREGDNGEVEYVVNVGGKEEHFLPSHLAGTYISDRIEDIKNDRKAERMNLVISIPAYYTEEQVTELQAGLKITGINDYLFITEPEAIAVEYGYYKNLNKEFDTQPLTVLFVGVGFAAAQVFAVTYTQDHFNILHYASSSEVSSGLVDSAFFQHIWEQYEEAKDEDSAPHEGNHDLYFRVLEKIQALKKQFCSEDMATAELGVNGGGDDEVWVDVDLDQVEAELAKKGVVEAFGAMVEACLEKLGDTKVDRIEVCDQGAFFWPFQRAASKAAAKHGLECELNTHRTTSECVARGNALYAFYTAYFSDARFAPVLSRLCDDVTPLCNFSSTADSSCVKQSEVKFSADMEARINAAVQLEANVSSQSQSAREKEDAQNEFQKRISDTLKKMDDAANWKEYALNRVMLEAMIGEAKKWFDETSRRADVEAAVFRARLAELEKQIEAEMARFHAEREIQLEKERVERERLERIRAAEEEKRRKEEEERRRVEREAMLKKWHALHDRLALLTSHLTKTEFEFLKQHEKEVVDVKPTAHGAHEGSLLRRLSSGRGSRGMEMDPRGMLGRGMEMDPRGMLGRGTEEGILPQTEEAMRAMAYCVPVAFGPSSAPRWDAPLPLRTKSVVEVEPGLLYDGDTLNGEPEGYGKMLNTQTREVVYEGQFSQGYFHGRGKLYHHNVQVKDGLFEKGLFKEGRYIRRDGRILIGKIVNGELEGTGKMILPSGVYIEGEWRNMKPHGKCKVHICKSIPDLTYDFDHPDDDTRFSVAVKPDRIFYNDNYYLSEGRFAHSNSPLFLFYFNGDVFIGNTTGRNEPVNGDFYRMTKDDYIKMAIGEKLDIVSVINLSCNPTLLVKNIDLEVSKDAEA</sequence>
<dbReference type="Pfam" id="PF00012">
    <property type="entry name" value="HSP70"/>
    <property type="match status" value="1"/>
</dbReference>
<dbReference type="GO" id="GO:0005634">
    <property type="term" value="C:nucleus"/>
    <property type="evidence" value="ECO:0007669"/>
    <property type="project" value="TreeGrafter"/>
</dbReference>
<dbReference type="OrthoDB" id="187215at2759"/>
<dbReference type="SUPFAM" id="SSF53067">
    <property type="entry name" value="Actin-like ATPase domain"/>
    <property type="match status" value="2"/>
</dbReference>
<dbReference type="EMBL" id="LXWW01000004">
    <property type="protein sequence ID" value="OAO18163.1"/>
    <property type="molecule type" value="Genomic_DNA"/>
</dbReference>
<name>A0A196SM83_BLAHN</name>
<keyword evidence="3" id="KW-0067">ATP-binding</keyword>
<gene>
    <name evidence="6" type="ORF">AV274_0103</name>
</gene>
<evidence type="ECO:0000256" key="1">
    <source>
        <dbReference type="ARBA" id="ARBA00022737"/>
    </source>
</evidence>
<keyword evidence="2" id="KW-0547">Nucleotide-binding</keyword>
<feature type="region of interest" description="Disordered" evidence="5">
    <location>
        <begin position="642"/>
        <end position="662"/>
    </location>
</feature>
<dbReference type="PANTHER" id="PTHR45639:SF28">
    <property type="entry name" value="HEAT SHOCK PROTEIN-LIKE PROTEIN"/>
    <property type="match status" value="1"/>
</dbReference>
<dbReference type="PANTHER" id="PTHR45639">
    <property type="entry name" value="HSC70CB, ISOFORM G-RELATED"/>
    <property type="match status" value="1"/>
</dbReference>
<dbReference type="GO" id="GO:0005829">
    <property type="term" value="C:cytosol"/>
    <property type="evidence" value="ECO:0007669"/>
    <property type="project" value="TreeGrafter"/>
</dbReference>
<dbReference type="GO" id="GO:0140662">
    <property type="term" value="F:ATP-dependent protein folding chaperone"/>
    <property type="evidence" value="ECO:0007669"/>
    <property type="project" value="InterPro"/>
</dbReference>
<dbReference type="Gene3D" id="3.30.30.30">
    <property type="match status" value="1"/>
</dbReference>
<dbReference type="InterPro" id="IPR043129">
    <property type="entry name" value="ATPase_NBD"/>
</dbReference>
<keyword evidence="4" id="KW-0175">Coiled coil</keyword>
<dbReference type="Gene3D" id="3.90.640.10">
    <property type="entry name" value="Actin, Chain A, domain 4"/>
    <property type="match status" value="1"/>
</dbReference>
<dbReference type="AlphaFoldDB" id="A0A196SM83"/>
<keyword evidence="7" id="KW-1185">Reference proteome</keyword>
<dbReference type="Pfam" id="PF02493">
    <property type="entry name" value="MORN"/>
    <property type="match status" value="2"/>
</dbReference>
<proteinExistence type="predicted"/>
<dbReference type="Gene3D" id="3.30.420.40">
    <property type="match status" value="2"/>
</dbReference>
<reference evidence="6 7" key="1">
    <citation type="submission" date="2016-05" db="EMBL/GenBank/DDBJ databases">
        <title>Nuclear genome of Blastocystis sp. subtype 1 NandII.</title>
        <authorList>
            <person name="Gentekaki E."/>
            <person name="Curtis B."/>
            <person name="Stairs C."/>
            <person name="Eme L."/>
            <person name="Herman E."/>
            <person name="Klimes V."/>
            <person name="Arias M.C."/>
            <person name="Elias M."/>
            <person name="Hilliou F."/>
            <person name="Klute M."/>
            <person name="Malik S.-B."/>
            <person name="Pightling A."/>
            <person name="Rachubinski R."/>
            <person name="Salas D."/>
            <person name="Schlacht A."/>
            <person name="Suga H."/>
            <person name="Archibald J."/>
            <person name="Ball S.G."/>
            <person name="Clark G."/>
            <person name="Dacks J."/>
            <person name="Van Der Giezen M."/>
            <person name="Tsaousis A."/>
            <person name="Roger A."/>
        </authorList>
    </citation>
    <scope>NUCLEOTIDE SEQUENCE [LARGE SCALE GENOMIC DNA]</scope>
    <source>
        <strain evidence="7">ATCC 50177 / NandII</strain>
    </source>
</reference>
<feature type="coiled-coil region" evidence="4">
    <location>
        <begin position="524"/>
        <end position="589"/>
    </location>
</feature>
<evidence type="ECO:0000313" key="6">
    <source>
        <dbReference type="EMBL" id="OAO18163.1"/>
    </source>
</evidence>
<keyword evidence="1" id="KW-0677">Repeat</keyword>
<evidence type="ECO:0000256" key="2">
    <source>
        <dbReference type="ARBA" id="ARBA00022741"/>
    </source>
</evidence>
<organism evidence="6 7">
    <name type="scientific">Blastocystis sp. subtype 1 (strain ATCC 50177 / NandII)</name>
    <dbReference type="NCBI Taxonomy" id="478820"/>
    <lineage>
        <taxon>Eukaryota</taxon>
        <taxon>Sar</taxon>
        <taxon>Stramenopiles</taxon>
        <taxon>Bigyra</taxon>
        <taxon>Opalozoa</taxon>
        <taxon>Opalinata</taxon>
        <taxon>Blastocystidae</taxon>
        <taxon>Blastocystis</taxon>
    </lineage>
</organism>